<keyword evidence="3" id="KW-1185">Reference proteome</keyword>
<evidence type="ECO:0000313" key="2">
    <source>
        <dbReference type="EMBL" id="MBD2181941.1"/>
    </source>
</evidence>
<name>A0A926ZIM4_9CYAN</name>
<sequence length="255" mass="27470">MVVAKSVNRLGSIVKVLSPALLIFTSLSPQLLAQMPSEWKVSLEFPPADDRGAPERSAGGGTRGPSCVESGVLPVTALMPTRDNVGTTASTNPTLFFYVPKTIAKSAEFVVVDEQGKEVYLSSFPLAATGGIVKVHIPQSASLQVGKDFVWQFALICDGSDRSKDQFVRGTIRPIELSSDLKQKLQQASSPLEQAKLFAEARIWNETLAIVAELRNTYPTEWEQLLKSVGLEALAAEPIVDSSTAEKSQLVIGNN</sequence>
<accession>A0A926ZIM4</accession>
<comment type="caution">
    <text evidence="2">The sequence shown here is derived from an EMBL/GenBank/DDBJ whole genome shotgun (WGS) entry which is preliminary data.</text>
</comment>
<proteinExistence type="predicted"/>
<dbReference type="AlphaFoldDB" id="A0A926ZIM4"/>
<reference evidence="2" key="1">
    <citation type="journal article" date="2015" name="ISME J.">
        <title>Draft Genome Sequence of Streptomyces incarnatus NRRL8089, which Produces the Nucleoside Antibiotic Sinefungin.</title>
        <authorList>
            <person name="Oshima K."/>
            <person name="Hattori M."/>
            <person name="Shimizu H."/>
            <person name="Fukuda K."/>
            <person name="Nemoto M."/>
            <person name="Inagaki K."/>
            <person name="Tamura T."/>
        </authorList>
    </citation>
    <scope>NUCLEOTIDE SEQUENCE</scope>
    <source>
        <strain evidence="2">FACHB-1375</strain>
    </source>
</reference>
<evidence type="ECO:0000313" key="3">
    <source>
        <dbReference type="Proteomes" id="UP000641646"/>
    </source>
</evidence>
<reference evidence="2" key="2">
    <citation type="submission" date="2020-08" db="EMBL/GenBank/DDBJ databases">
        <authorList>
            <person name="Chen M."/>
            <person name="Teng W."/>
            <person name="Zhao L."/>
            <person name="Hu C."/>
            <person name="Zhou Y."/>
            <person name="Han B."/>
            <person name="Song L."/>
            <person name="Shu W."/>
        </authorList>
    </citation>
    <scope>NUCLEOTIDE SEQUENCE</scope>
    <source>
        <strain evidence="2">FACHB-1375</strain>
    </source>
</reference>
<dbReference type="RefSeq" id="WP_190464752.1">
    <property type="nucleotide sequence ID" value="NZ_JACJPW010000028.1"/>
</dbReference>
<gene>
    <name evidence="2" type="ORF">H6G03_12640</name>
</gene>
<dbReference type="Proteomes" id="UP000641646">
    <property type="component" value="Unassembled WGS sequence"/>
</dbReference>
<dbReference type="EMBL" id="JACJPW010000028">
    <property type="protein sequence ID" value="MBD2181941.1"/>
    <property type="molecule type" value="Genomic_DNA"/>
</dbReference>
<evidence type="ECO:0000256" key="1">
    <source>
        <dbReference type="SAM" id="MobiDB-lite"/>
    </source>
</evidence>
<organism evidence="2 3">
    <name type="scientific">Aerosakkonema funiforme FACHB-1375</name>
    <dbReference type="NCBI Taxonomy" id="2949571"/>
    <lineage>
        <taxon>Bacteria</taxon>
        <taxon>Bacillati</taxon>
        <taxon>Cyanobacteriota</taxon>
        <taxon>Cyanophyceae</taxon>
        <taxon>Oscillatoriophycideae</taxon>
        <taxon>Aerosakkonematales</taxon>
        <taxon>Aerosakkonemataceae</taxon>
        <taxon>Aerosakkonema</taxon>
    </lineage>
</organism>
<protein>
    <submittedName>
        <fullName evidence="2">DUF928 domain-containing protein</fullName>
    </submittedName>
</protein>
<feature type="region of interest" description="Disordered" evidence="1">
    <location>
        <begin position="44"/>
        <end position="66"/>
    </location>
</feature>
<dbReference type="InterPro" id="IPR010328">
    <property type="entry name" value="DUF928"/>
</dbReference>
<dbReference type="Pfam" id="PF06051">
    <property type="entry name" value="DUF928"/>
    <property type="match status" value="1"/>
</dbReference>